<accession>A0A1N7HI22</accession>
<dbReference type="Proteomes" id="UP000186096">
    <property type="component" value="Unassembled WGS sequence"/>
</dbReference>
<gene>
    <name evidence="1" type="ORF">SAMN05421833_15119</name>
</gene>
<name>A0A1N7HI22_9ACTN</name>
<evidence type="ECO:0000313" key="1">
    <source>
        <dbReference type="EMBL" id="SIS24423.1"/>
    </source>
</evidence>
<dbReference type="Gene3D" id="3.30.870.10">
    <property type="entry name" value="Endonuclease Chain A"/>
    <property type="match status" value="1"/>
</dbReference>
<proteinExistence type="predicted"/>
<evidence type="ECO:0000313" key="2">
    <source>
        <dbReference type="Proteomes" id="UP000186096"/>
    </source>
</evidence>
<dbReference type="AlphaFoldDB" id="A0A1N7HI22"/>
<dbReference type="STRING" id="58117.SAMN05421833_15119"/>
<dbReference type="SUPFAM" id="SSF56024">
    <property type="entry name" value="Phospholipase D/nuclease"/>
    <property type="match status" value="1"/>
</dbReference>
<reference evidence="2" key="1">
    <citation type="submission" date="2017-01" db="EMBL/GenBank/DDBJ databases">
        <authorList>
            <person name="Varghese N."/>
            <person name="Submissions S."/>
        </authorList>
    </citation>
    <scope>NUCLEOTIDE SEQUENCE [LARGE SCALE GENOMIC DNA]</scope>
    <source>
        <strain evidence="2">ATCC 12950</strain>
    </source>
</reference>
<dbReference type="RefSeq" id="WP_076443099.1">
    <property type="nucleotide sequence ID" value="NZ_FTNI01000051.1"/>
</dbReference>
<dbReference type="NCBIfam" id="NF041068">
    <property type="entry name" value="DpdK"/>
    <property type="match status" value="1"/>
</dbReference>
<organism evidence="1 2">
    <name type="scientific">Microbispora rosea</name>
    <dbReference type="NCBI Taxonomy" id="58117"/>
    <lineage>
        <taxon>Bacteria</taxon>
        <taxon>Bacillati</taxon>
        <taxon>Actinomycetota</taxon>
        <taxon>Actinomycetes</taxon>
        <taxon>Streptosporangiales</taxon>
        <taxon>Streptosporangiaceae</taxon>
        <taxon>Microbispora</taxon>
    </lineage>
</organism>
<evidence type="ECO:0008006" key="3">
    <source>
        <dbReference type="Google" id="ProtNLM"/>
    </source>
</evidence>
<dbReference type="EMBL" id="FTNI01000051">
    <property type="protein sequence ID" value="SIS24423.1"/>
    <property type="molecule type" value="Genomic_DNA"/>
</dbReference>
<keyword evidence="2" id="KW-1185">Reference proteome</keyword>
<sequence>MTGLKRTVRTGSRMSLRADSMLSTALLSELASPGGDLWLISGWITDVEVLDNSQGAFDSILGEDPPSACRLSNILALLARAGTSIHIVTRPDAHNKIFIERLRAGVQDDGRLHIILDPKVHEKTLCGREWILSGSMNFTVSGLGDNEESVTYQVDQSEVAQAHLDFFEKWGVNT</sequence>
<dbReference type="OrthoDB" id="8441577at2"/>
<protein>
    <recommendedName>
        <fullName evidence="3">PLD-like domain-containing protein</fullName>
    </recommendedName>
</protein>